<keyword evidence="6" id="KW-1185">Reference proteome</keyword>
<evidence type="ECO:0000313" key="5">
    <source>
        <dbReference type="EMBL" id="MBB3862010.1"/>
    </source>
</evidence>
<dbReference type="AlphaFoldDB" id="A0A7W6EXF3"/>
<evidence type="ECO:0000256" key="2">
    <source>
        <dbReference type="ARBA" id="ARBA00023125"/>
    </source>
</evidence>
<dbReference type="InterPro" id="IPR051011">
    <property type="entry name" value="Metal_resp_trans_reg"/>
</dbReference>
<evidence type="ECO:0000259" key="4">
    <source>
        <dbReference type="PROSITE" id="PS50987"/>
    </source>
</evidence>
<dbReference type="Pfam" id="PF01022">
    <property type="entry name" value="HTH_5"/>
    <property type="match status" value="1"/>
</dbReference>
<dbReference type="SUPFAM" id="SSF46785">
    <property type="entry name" value="Winged helix' DNA-binding domain"/>
    <property type="match status" value="1"/>
</dbReference>
<dbReference type="CDD" id="cd00090">
    <property type="entry name" value="HTH_ARSR"/>
    <property type="match status" value="1"/>
</dbReference>
<dbReference type="GO" id="GO:0003677">
    <property type="term" value="F:DNA binding"/>
    <property type="evidence" value="ECO:0007669"/>
    <property type="project" value="UniProtKB-KW"/>
</dbReference>
<accession>A0A7W6EXF3</accession>
<comment type="caution">
    <text evidence="5">The sequence shown here is derived from an EMBL/GenBank/DDBJ whole genome shotgun (WGS) entry which is preliminary data.</text>
</comment>
<dbReference type="PROSITE" id="PS50987">
    <property type="entry name" value="HTH_ARSR_2"/>
    <property type="match status" value="1"/>
</dbReference>
<proteinExistence type="predicted"/>
<dbReference type="RefSeq" id="WP_183614513.1">
    <property type="nucleotide sequence ID" value="NZ_JACICY010000009.1"/>
</dbReference>
<keyword evidence="1" id="KW-0805">Transcription regulation</keyword>
<name>A0A7W6EXF3_9SPHN</name>
<dbReference type="InterPro" id="IPR011991">
    <property type="entry name" value="ArsR-like_HTH"/>
</dbReference>
<dbReference type="PRINTS" id="PR00778">
    <property type="entry name" value="HTHARSR"/>
</dbReference>
<evidence type="ECO:0000256" key="1">
    <source>
        <dbReference type="ARBA" id="ARBA00023015"/>
    </source>
</evidence>
<dbReference type="SMART" id="SM00418">
    <property type="entry name" value="HTH_ARSR"/>
    <property type="match status" value="1"/>
</dbReference>
<evidence type="ECO:0000313" key="6">
    <source>
        <dbReference type="Proteomes" id="UP000562395"/>
    </source>
</evidence>
<dbReference type="PANTHER" id="PTHR43132">
    <property type="entry name" value="ARSENICAL RESISTANCE OPERON REPRESSOR ARSR-RELATED"/>
    <property type="match status" value="1"/>
</dbReference>
<gene>
    <name evidence="5" type="ORF">GGQ88_003304</name>
</gene>
<keyword evidence="2 5" id="KW-0238">DNA-binding</keyword>
<dbReference type="EMBL" id="JACICY010000009">
    <property type="protein sequence ID" value="MBB3862010.1"/>
    <property type="molecule type" value="Genomic_DNA"/>
</dbReference>
<dbReference type="Proteomes" id="UP000562395">
    <property type="component" value="Unassembled WGS sequence"/>
</dbReference>
<protein>
    <submittedName>
        <fullName evidence="5">DNA-binding transcriptional ArsR family regulator</fullName>
    </submittedName>
</protein>
<keyword evidence="3" id="KW-0804">Transcription</keyword>
<dbReference type="GO" id="GO:0003700">
    <property type="term" value="F:DNA-binding transcription factor activity"/>
    <property type="evidence" value="ECO:0007669"/>
    <property type="project" value="InterPro"/>
</dbReference>
<reference evidence="5 6" key="1">
    <citation type="submission" date="2020-08" db="EMBL/GenBank/DDBJ databases">
        <title>Genomic Encyclopedia of Type Strains, Phase IV (KMG-IV): sequencing the most valuable type-strain genomes for metagenomic binning, comparative biology and taxonomic classification.</title>
        <authorList>
            <person name="Goeker M."/>
        </authorList>
    </citation>
    <scope>NUCLEOTIDE SEQUENCE [LARGE SCALE GENOMIC DNA]</scope>
    <source>
        <strain evidence="5 6">DSM 14552</strain>
    </source>
</reference>
<sequence length="125" mass="13510">MMTRSATGTEDIADLFRVIGHPSRMGILLALVAGEHGVGALEQETAIGQPALSQQLAILRKAELVETRREAKQVFYSLNPATLHLARETIEKLCSGADDKDSIEERAVTSGPVGAAMFARVQPRR</sequence>
<dbReference type="NCBIfam" id="NF033788">
    <property type="entry name" value="HTH_metalloreg"/>
    <property type="match status" value="1"/>
</dbReference>
<dbReference type="PANTHER" id="PTHR43132:SF2">
    <property type="entry name" value="ARSENICAL RESISTANCE OPERON REPRESSOR ARSR-RELATED"/>
    <property type="match status" value="1"/>
</dbReference>
<organism evidence="5 6">
    <name type="scientific">Novosphingobium hassiacum</name>
    <dbReference type="NCBI Taxonomy" id="173676"/>
    <lineage>
        <taxon>Bacteria</taxon>
        <taxon>Pseudomonadati</taxon>
        <taxon>Pseudomonadota</taxon>
        <taxon>Alphaproteobacteria</taxon>
        <taxon>Sphingomonadales</taxon>
        <taxon>Sphingomonadaceae</taxon>
        <taxon>Novosphingobium</taxon>
    </lineage>
</organism>
<dbReference type="InterPro" id="IPR001845">
    <property type="entry name" value="HTH_ArsR_DNA-bd_dom"/>
</dbReference>
<evidence type="ECO:0000256" key="3">
    <source>
        <dbReference type="ARBA" id="ARBA00023163"/>
    </source>
</evidence>
<dbReference type="InterPro" id="IPR036390">
    <property type="entry name" value="WH_DNA-bd_sf"/>
</dbReference>
<feature type="domain" description="HTH arsR-type" evidence="4">
    <location>
        <begin position="4"/>
        <end position="100"/>
    </location>
</feature>
<dbReference type="InterPro" id="IPR036388">
    <property type="entry name" value="WH-like_DNA-bd_sf"/>
</dbReference>
<dbReference type="Gene3D" id="1.10.10.10">
    <property type="entry name" value="Winged helix-like DNA-binding domain superfamily/Winged helix DNA-binding domain"/>
    <property type="match status" value="1"/>
</dbReference>